<dbReference type="RefSeq" id="WP_234422730.1">
    <property type="nucleotide sequence ID" value="NZ_JAPZPS010000006.1"/>
</dbReference>
<evidence type="ECO:0000259" key="3">
    <source>
        <dbReference type="Pfam" id="PF07811"/>
    </source>
</evidence>
<feature type="domain" description="TadE-like" evidence="3">
    <location>
        <begin position="21"/>
        <end position="61"/>
    </location>
</feature>
<reference evidence="4 5" key="1">
    <citation type="submission" date="2019-09" db="EMBL/GenBank/DDBJ databases">
        <authorList>
            <person name="Dittami M. S."/>
        </authorList>
    </citation>
    <scope>NUCLEOTIDE SEQUENCE [LARGE SCALE GENOMIC DNA]</scope>
    <source>
        <strain evidence="4">SPHINGO391</strain>
    </source>
</reference>
<evidence type="ECO:0000256" key="1">
    <source>
        <dbReference type="SAM" id="MobiDB-lite"/>
    </source>
</evidence>
<keyword evidence="2" id="KW-0472">Membrane</keyword>
<gene>
    <name evidence="4" type="ORF">SPHINGO391_470257</name>
</gene>
<organism evidence="4 5">
    <name type="scientific">Sphingomonas aurantiaca</name>
    <dbReference type="NCBI Taxonomy" id="185949"/>
    <lineage>
        <taxon>Bacteria</taxon>
        <taxon>Pseudomonadati</taxon>
        <taxon>Pseudomonadota</taxon>
        <taxon>Alphaproteobacteria</taxon>
        <taxon>Sphingomonadales</taxon>
        <taxon>Sphingomonadaceae</taxon>
        <taxon>Sphingomonas</taxon>
    </lineage>
</organism>
<keyword evidence="2" id="KW-0812">Transmembrane</keyword>
<evidence type="ECO:0000256" key="2">
    <source>
        <dbReference type="SAM" id="Phobius"/>
    </source>
</evidence>
<dbReference type="InterPro" id="IPR012495">
    <property type="entry name" value="TadE-like_dom"/>
</dbReference>
<dbReference type="Proteomes" id="UP000326857">
    <property type="component" value="Unassembled WGS sequence"/>
</dbReference>
<sequence>MRRAPLIPALLPALLRTRRAVAMLEFALALPLFLGFVLTAIEFGNYVMANNRVQRLAAMSADLVAQSGTGDIGIGEAQIYDLFSALDLTARPYDLRNDGRIVITGVRGTDTDNNGTTENQILWQRFDGGYVIAPQVGCNKTVTTASLPAGRRLPLGEILFHVQVSYRYRPILTDIPFRMLSLPVDFTRIAMFRARNKDFQSPTPDDRFPPKDKCTTASGL</sequence>
<accession>A0A5E7ZWP2</accession>
<keyword evidence="2" id="KW-1133">Transmembrane helix</keyword>
<feature type="transmembrane region" description="Helical" evidence="2">
    <location>
        <begin position="30"/>
        <end position="49"/>
    </location>
</feature>
<proteinExistence type="predicted"/>
<evidence type="ECO:0000313" key="4">
    <source>
        <dbReference type="EMBL" id="VVT21790.1"/>
    </source>
</evidence>
<name>A0A5E7ZWP2_9SPHN</name>
<evidence type="ECO:0000313" key="5">
    <source>
        <dbReference type="Proteomes" id="UP000326857"/>
    </source>
</evidence>
<dbReference type="Pfam" id="PF07811">
    <property type="entry name" value="TadE"/>
    <property type="match status" value="1"/>
</dbReference>
<dbReference type="AlphaFoldDB" id="A0A5E7ZWP2"/>
<feature type="compositionally biased region" description="Basic and acidic residues" evidence="1">
    <location>
        <begin position="204"/>
        <end position="214"/>
    </location>
</feature>
<feature type="region of interest" description="Disordered" evidence="1">
    <location>
        <begin position="198"/>
        <end position="220"/>
    </location>
</feature>
<protein>
    <recommendedName>
        <fullName evidence="3">TadE-like domain-containing protein</fullName>
    </recommendedName>
</protein>
<dbReference type="EMBL" id="CABVLI010000042">
    <property type="protein sequence ID" value="VVT21790.1"/>
    <property type="molecule type" value="Genomic_DNA"/>
</dbReference>